<keyword evidence="8 12" id="KW-0472">Membrane</keyword>
<reference evidence="14" key="1">
    <citation type="submission" date="2023-05" db="EMBL/GenBank/DDBJ databases">
        <authorList>
            <person name="He L.S."/>
            <person name="Bellono N.W."/>
            <person name="Valencia-Montoya W.A."/>
        </authorList>
    </citation>
    <scope>NUCLEOTIDE SEQUENCE</scope>
</reference>
<feature type="transmembrane region" description="Helical" evidence="12">
    <location>
        <begin position="1282"/>
        <end position="1303"/>
    </location>
</feature>
<dbReference type="GO" id="GO:0016020">
    <property type="term" value="C:membrane"/>
    <property type="evidence" value="ECO:0007669"/>
    <property type="project" value="UniProtKB-SubCell"/>
</dbReference>
<comment type="subcellular location">
    <subcellularLocation>
        <location evidence="1">Membrane</location>
        <topology evidence="1">Multi-pass membrane protein</topology>
    </subcellularLocation>
</comment>
<dbReference type="PANTHER" id="PTHR24198">
    <property type="entry name" value="ANKYRIN REPEAT AND PROTEIN KINASE DOMAIN-CONTAINING PROTEIN"/>
    <property type="match status" value="1"/>
</dbReference>
<keyword evidence="4" id="KW-0677">Repeat</keyword>
<feature type="repeat" description="ANK" evidence="10">
    <location>
        <begin position="222"/>
        <end position="254"/>
    </location>
</feature>
<feature type="repeat" description="ANK" evidence="10">
    <location>
        <begin position="49"/>
        <end position="81"/>
    </location>
</feature>
<feature type="repeat" description="ANK" evidence="10">
    <location>
        <begin position="817"/>
        <end position="837"/>
    </location>
</feature>
<dbReference type="InterPro" id="IPR002110">
    <property type="entry name" value="Ankyrin_rpt"/>
</dbReference>
<feature type="transmembrane region" description="Helical" evidence="12">
    <location>
        <begin position="1437"/>
        <end position="1458"/>
    </location>
</feature>
<evidence type="ECO:0000256" key="5">
    <source>
        <dbReference type="ARBA" id="ARBA00022989"/>
    </source>
</evidence>
<feature type="repeat" description="ANK" evidence="10">
    <location>
        <begin position="964"/>
        <end position="996"/>
    </location>
</feature>
<feature type="repeat" description="ANK" evidence="10">
    <location>
        <begin position="322"/>
        <end position="354"/>
    </location>
</feature>
<sequence>MANKFKSVSQAALFTSERQVTSSGNNVEAVDTTWLIQPESLLSQDNLDNGLTPLMLASRDNKHNIVEKLLELGAVVTDKDKEGRNALHYAASSGSDGIVKLLLAKKVDPTLPAGPLDQLPLHMACSRPSGALEIVRTLLKVSGKDCKLAVDKSGASPLFLAVSTGNQQVVKELLVTQVDQQVNLIKTETGETCLHAAVKKRDTEITKILLDANCPVDVQNLEGQTALHVAATEGDESIVKLLYAVKADANISDSNDRTPLHLAAQKGHSSIAEFLIDKFRANVNLRTKDGSTLMHVAAHAGHPEAAMVFLRRGVPMHMPNKDGAVCLHAAARRGHVGVVKALLTKGAMVDTKTKDEYTALHIAVQHAKPQVVQTLLGYGANVQLKGGKEQRTPLHIAAGTKGGELAAEMLIKSGANVNCPKMNGETAVHIASAFGNLATLKLLLSEKADAAKRAKNGETPLHHAIKKGRLKELEELIRVLFQTKSKAVAKLVLNMPTDKGETPLHYAAQLCKSKSTRGDYGVAITTILLQYGGDCTAVTHTTKETPLHECSRSGNNDTLQILLQSMPQGKIQAAVNRRSSTGLAPLHVASEKGHLDVVRTLLRYQARGDVFDDTGKAALHLAAERGHHEVAQELLEQKAYVNAKTKVGLTPLHLASQNGHKELVGLLVSRYQASVDALTLDKKTPLHLAAEKGRIEVCRHLLELRGDISAVDNRGQTPLHYAAQNDHSEVVSIFLKHKPDLLQHVNAEGCTCVHIAAMKGSVSVMKELTKFNPAGITSSRNKSKHATPLLLAASGGHKEVVEVLIGYGASASDEDADGMTVLHLAAKHGHVDVLEVLRGKVPWSMASVKTGLTALHVAARYGQIDVVREMLVKVPGTIKSESPSMTDTEKSGSDYSYTPLHLAAQSGHVGVVRILLNSPGVRVDSATAMQGSIPLHLAAENGHSEVVSILLSKSTVQLHVKDKTGRTALHLAAANGHRELVSQLIGQGADINAPDENGCAPIHMAADSGRVEVVRLLVESGASPRVENNDGKFPICYGAASGHLSVVSYLLQQEMNTERLVADRKFLFDLMVCSMTVDYRSLVDFILQTPAPIYSAAKLSRHYRIESTREKERGRDLVAVSKVCSNVAVELLSLACADNPEGLLTAVDDRDVPFLDFLIETEQKDCVSHPTVQVYLGDVWRGDFKWDDWKYFLLFILCLICPPFWAFLCLPWKDRFHKVPIIKFICHLISHLYLILLFCLTTVVPWSSPVYSLIPRWYEWLLVIWLSGLLLSQLTDPHDRAGLGWIPVIVLFLSLIAIFIHLIANAVDKENRIDMIYTRNQFLALGMMLCFAQLLDFLSFHHLFGPWGVIIRDLMYDLVRFLVILLIFMLGFTAHLTAVYRPMYGESQEEHKVNENATFGFFFCFELLFFSLFGLTEMDSLVPQEKHPRATHFIAKATFGIYNVITIIVLINLLIAMMSDTYQRIQRQSDTEWKFGRAKLIRNMKRSTTTPSPLNLITKFMSYLKILYKAKCRCCRADIIDILRTGDQVPDNLSVNLNALYTEHHVPSWLPNGTVRHHRESITRNPRIEEVLDWKLLVKKFIDLRSRRGSTEQINEVSRPLNSKPVELSATSVSNRRPRPASVLGLGRQNGGFNFGRPGSNFGSNMSLHRVVNETVRKIDIVTSMREVPSGTE</sequence>
<dbReference type="SMART" id="SM00248">
    <property type="entry name" value="ANK"/>
    <property type="match status" value="29"/>
</dbReference>
<feature type="repeat" description="ANK" evidence="10">
    <location>
        <begin position="714"/>
        <end position="741"/>
    </location>
</feature>
<feature type="repeat" description="ANK" evidence="10">
    <location>
        <begin position="997"/>
        <end position="1029"/>
    </location>
</feature>
<evidence type="ECO:0000256" key="1">
    <source>
        <dbReference type="ARBA" id="ARBA00004141"/>
    </source>
</evidence>
<feature type="repeat" description="ANK" evidence="10">
    <location>
        <begin position="189"/>
        <end position="221"/>
    </location>
</feature>
<proteinExistence type="evidence at transcript level"/>
<feature type="transmembrane region" description="Helical" evidence="12">
    <location>
        <begin position="1397"/>
        <end position="1416"/>
    </location>
</feature>
<evidence type="ECO:0000313" key="14">
    <source>
        <dbReference type="EMBL" id="XBW75994.1"/>
    </source>
</evidence>
<feature type="repeat" description="ANK" evidence="10">
    <location>
        <begin position="255"/>
        <end position="278"/>
    </location>
</feature>
<dbReference type="PANTHER" id="PTHR24198:SF165">
    <property type="entry name" value="ANKYRIN REPEAT-CONTAINING PROTEIN-RELATED"/>
    <property type="match status" value="1"/>
</dbReference>
<feature type="transmembrane region" description="Helical" evidence="12">
    <location>
        <begin position="1356"/>
        <end position="1377"/>
    </location>
</feature>
<feature type="repeat" description="ANK" evidence="10">
    <location>
        <begin position="647"/>
        <end position="670"/>
    </location>
</feature>
<dbReference type="Gene3D" id="1.25.40.20">
    <property type="entry name" value="Ankyrin repeat-containing domain"/>
    <property type="match status" value="6"/>
</dbReference>
<feature type="transmembrane region" description="Helical" evidence="12">
    <location>
        <begin position="1191"/>
        <end position="1212"/>
    </location>
</feature>
<name>A0AAU7VH75_EXADI</name>
<feature type="repeat" description="ANK" evidence="10">
    <location>
        <begin position="289"/>
        <end position="321"/>
    </location>
</feature>
<feature type="repeat" description="ANK" evidence="10">
    <location>
        <begin position="389"/>
        <end position="422"/>
    </location>
</feature>
<organism evidence="14">
    <name type="scientific">Exaiptasia diaphana</name>
    <name type="common">Tropical sea anemone</name>
    <name type="synonym">Aiptasia pulchella</name>
    <dbReference type="NCBI Taxonomy" id="2652724"/>
    <lineage>
        <taxon>Eukaryota</taxon>
        <taxon>Metazoa</taxon>
        <taxon>Cnidaria</taxon>
        <taxon>Anthozoa</taxon>
        <taxon>Hexacorallia</taxon>
        <taxon>Actiniaria</taxon>
        <taxon>Aiptasiidae</taxon>
        <taxon>Exaiptasia</taxon>
    </lineage>
</organism>
<dbReference type="PRINTS" id="PR01097">
    <property type="entry name" value="TRNSRECEPTRP"/>
</dbReference>
<keyword evidence="5 12" id="KW-1133">Transmembrane helix</keyword>
<keyword evidence="6 10" id="KW-0040">ANK repeat</keyword>
<keyword evidence="3 12" id="KW-0812">Transmembrane</keyword>
<feature type="repeat" description="ANK" evidence="10">
    <location>
        <begin position="930"/>
        <end position="954"/>
    </location>
</feature>
<feature type="repeat" description="ANK" evidence="10">
    <location>
        <begin position="355"/>
        <end position="387"/>
    </location>
</feature>
<dbReference type="Pfam" id="PF12796">
    <property type="entry name" value="Ank_2"/>
    <property type="match status" value="10"/>
</dbReference>
<feature type="repeat" description="ANK" evidence="10">
    <location>
        <begin position="850"/>
        <end position="871"/>
    </location>
</feature>
<evidence type="ECO:0000256" key="7">
    <source>
        <dbReference type="ARBA" id="ARBA00023065"/>
    </source>
</evidence>
<evidence type="ECO:0000256" key="10">
    <source>
        <dbReference type="PROSITE-ProRule" id="PRU00023"/>
    </source>
</evidence>
<feature type="repeat" description="ANK" evidence="10">
    <location>
        <begin position="784"/>
        <end position="816"/>
    </location>
</feature>
<dbReference type="Pfam" id="PF00520">
    <property type="entry name" value="Ion_trans"/>
    <property type="match status" value="1"/>
</dbReference>
<dbReference type="SUPFAM" id="SSF48403">
    <property type="entry name" value="Ankyrin repeat"/>
    <property type="match status" value="4"/>
</dbReference>
<evidence type="ECO:0000259" key="13">
    <source>
        <dbReference type="Pfam" id="PF00520"/>
    </source>
</evidence>
<evidence type="ECO:0000256" key="6">
    <source>
        <dbReference type="ARBA" id="ARBA00023043"/>
    </source>
</evidence>
<evidence type="ECO:0000256" key="3">
    <source>
        <dbReference type="ARBA" id="ARBA00022692"/>
    </source>
</evidence>
<protein>
    <submittedName>
        <fullName evidence="14">NompC-like protein</fullName>
    </submittedName>
</protein>
<feature type="repeat" description="ANK" evidence="10">
    <location>
        <begin position="456"/>
        <end position="482"/>
    </location>
</feature>
<feature type="repeat" description="ANK" evidence="10">
    <location>
        <begin position="423"/>
        <end position="455"/>
    </location>
</feature>
<dbReference type="GO" id="GO:0005262">
    <property type="term" value="F:calcium channel activity"/>
    <property type="evidence" value="ECO:0007669"/>
    <property type="project" value="InterPro"/>
</dbReference>
<feature type="repeat" description="ANK" evidence="10">
    <location>
        <begin position="681"/>
        <end position="713"/>
    </location>
</feature>
<feature type="domain" description="Ion transport" evidence="13">
    <location>
        <begin position="1288"/>
        <end position="1469"/>
    </location>
</feature>
<dbReference type="Pfam" id="PF00023">
    <property type="entry name" value="Ank"/>
    <property type="match status" value="2"/>
</dbReference>
<accession>A0AAU7VH75</accession>
<dbReference type="InterPro" id="IPR002153">
    <property type="entry name" value="TRPC_channel"/>
</dbReference>
<dbReference type="PRINTS" id="PR01415">
    <property type="entry name" value="ANKYRIN"/>
</dbReference>
<evidence type="ECO:0000256" key="11">
    <source>
        <dbReference type="SAM" id="MobiDB-lite"/>
    </source>
</evidence>
<evidence type="ECO:0000256" key="9">
    <source>
        <dbReference type="ARBA" id="ARBA00023303"/>
    </source>
</evidence>
<dbReference type="PROSITE" id="PS50088">
    <property type="entry name" value="ANK_REPEAT"/>
    <property type="match status" value="23"/>
</dbReference>
<feature type="repeat" description="ANK" evidence="10">
    <location>
        <begin position="581"/>
        <end position="613"/>
    </location>
</feature>
<keyword evidence="9" id="KW-0407">Ion channel</keyword>
<feature type="transmembrane region" description="Helical" evidence="12">
    <location>
        <begin position="1224"/>
        <end position="1245"/>
    </location>
</feature>
<evidence type="ECO:0000256" key="4">
    <source>
        <dbReference type="ARBA" id="ARBA00022737"/>
    </source>
</evidence>
<evidence type="ECO:0000256" key="8">
    <source>
        <dbReference type="ARBA" id="ARBA00023136"/>
    </source>
</evidence>
<dbReference type="InterPro" id="IPR036770">
    <property type="entry name" value="Ankyrin_rpt-contain_sf"/>
</dbReference>
<feature type="repeat" description="ANK" evidence="10">
    <location>
        <begin position="614"/>
        <end position="646"/>
    </location>
</feature>
<evidence type="ECO:0000256" key="12">
    <source>
        <dbReference type="SAM" id="Phobius"/>
    </source>
</evidence>
<feature type="repeat" description="ANK" evidence="10">
    <location>
        <begin position="82"/>
        <end position="114"/>
    </location>
</feature>
<feature type="region of interest" description="Disordered" evidence="11">
    <location>
        <begin position="1607"/>
        <end position="1630"/>
    </location>
</feature>
<dbReference type="PROSITE" id="PS50297">
    <property type="entry name" value="ANK_REP_REGION"/>
    <property type="match status" value="23"/>
</dbReference>
<dbReference type="EMBL" id="OQ948112">
    <property type="protein sequence ID" value="XBW75994.1"/>
    <property type="molecule type" value="mRNA"/>
</dbReference>
<feature type="transmembrane region" description="Helical" evidence="12">
    <location>
        <begin position="1323"/>
        <end position="1344"/>
    </location>
</feature>
<keyword evidence="2" id="KW-0813">Transport</keyword>
<keyword evidence="7" id="KW-0406">Ion transport</keyword>
<dbReference type="InterPro" id="IPR005821">
    <property type="entry name" value="Ion_trans_dom"/>
</dbReference>
<evidence type="ECO:0000256" key="2">
    <source>
        <dbReference type="ARBA" id="ARBA00022448"/>
    </source>
</evidence>
<feature type="repeat" description="ANK" evidence="10">
    <location>
        <begin position="895"/>
        <end position="917"/>
    </location>
</feature>